<keyword evidence="2" id="KW-1185">Reference proteome</keyword>
<gene>
    <name evidence="1" type="ORF">L1987_57891</name>
</gene>
<dbReference type="Proteomes" id="UP001056120">
    <property type="component" value="Linkage Group LG19"/>
</dbReference>
<protein>
    <submittedName>
        <fullName evidence="1">Uncharacterized protein</fullName>
    </submittedName>
</protein>
<proteinExistence type="predicted"/>
<organism evidence="1 2">
    <name type="scientific">Smallanthus sonchifolius</name>
    <dbReference type="NCBI Taxonomy" id="185202"/>
    <lineage>
        <taxon>Eukaryota</taxon>
        <taxon>Viridiplantae</taxon>
        <taxon>Streptophyta</taxon>
        <taxon>Embryophyta</taxon>
        <taxon>Tracheophyta</taxon>
        <taxon>Spermatophyta</taxon>
        <taxon>Magnoliopsida</taxon>
        <taxon>eudicotyledons</taxon>
        <taxon>Gunneridae</taxon>
        <taxon>Pentapetalae</taxon>
        <taxon>asterids</taxon>
        <taxon>campanulids</taxon>
        <taxon>Asterales</taxon>
        <taxon>Asteraceae</taxon>
        <taxon>Asteroideae</taxon>
        <taxon>Heliantheae alliance</taxon>
        <taxon>Millerieae</taxon>
        <taxon>Smallanthus</taxon>
    </lineage>
</organism>
<evidence type="ECO:0000313" key="1">
    <source>
        <dbReference type="EMBL" id="KAI3744798.1"/>
    </source>
</evidence>
<evidence type="ECO:0000313" key="2">
    <source>
        <dbReference type="Proteomes" id="UP001056120"/>
    </source>
</evidence>
<reference evidence="1 2" key="2">
    <citation type="journal article" date="2022" name="Mol. Ecol. Resour.">
        <title>The genomes of chicory, endive, great burdock and yacon provide insights into Asteraceae paleo-polyploidization history and plant inulin production.</title>
        <authorList>
            <person name="Fan W."/>
            <person name="Wang S."/>
            <person name="Wang H."/>
            <person name="Wang A."/>
            <person name="Jiang F."/>
            <person name="Liu H."/>
            <person name="Zhao H."/>
            <person name="Xu D."/>
            <person name="Zhang Y."/>
        </authorList>
    </citation>
    <scope>NUCLEOTIDE SEQUENCE [LARGE SCALE GENOMIC DNA]</scope>
    <source>
        <strain evidence="2">cv. Yunnan</strain>
        <tissue evidence="1">Leaves</tissue>
    </source>
</reference>
<name>A0ACB9DEJ8_9ASTR</name>
<comment type="caution">
    <text evidence="1">The sequence shown here is derived from an EMBL/GenBank/DDBJ whole genome shotgun (WGS) entry which is preliminary data.</text>
</comment>
<accession>A0ACB9DEJ8</accession>
<dbReference type="EMBL" id="CM042036">
    <property type="protein sequence ID" value="KAI3744798.1"/>
    <property type="molecule type" value="Genomic_DNA"/>
</dbReference>
<sequence>MQDKPPNPIMGVGNKVVNIDGKTMLPRRGILKQTQHEPRLINVIDELAKVTVPISLENENSNVDSGNLDLKNDANPDMDGGDNLTKPSTYETYADKVQQSNMCKREVNFRQLESMETVDDADVVIPKEAIRQVQKRYENVLYGYFLGDRLPYPVVEYYVKNVWSKFGFMKLMMNSEGFFFFKFESKEGMNKVLEGGPWLIRKMPLFLNVWSPAVSLKKDGIKSIPVWIKFHNVPLAVYTDDGLSLLASKIGTPKRLDSYTADMCIDSWGRTGFARAMVEINADKDLKEYVIVAIPKIDEDGYVTERIKVEYEWKPHRCATCCLFGHNNSTCPKVNNVKAKQVIVDEEGFIMDKRKTAKHGFPQKKQKPKFMYKPKLNSVGASSSGTKGQPDLKVNSSNVKVHNTFGVLTDLNVNPNNVEIQNTLFTLTDEIEEGEIIKLEDDKSNAEDDGFIDPIQTEISTFMNAEIKKASWNVRGLNRPLKQREVQQIVSEHHLNVCAILESHVQVSNLSKVCCGVFKKWDWTSNGGICNRGTRIIVGWNNEMVDLMVLAQTEQVMHVQLVSKIDSKTLFCSFVYAKNTYQERRDLWKDLCKHKQMMEDKPWIVMGDFNSALYVDDYLYGTSIPSIGMREFFECVQYNELVDIQGHGLHFTWNQKPRKGVGILKKIDRVMGNMKFLDMVPEAYVLYHPYRVSDHTPCILRMKSLTRVKPKPFKFANFIASKDGFKPCVNEEWANRVEGIPMFSVVKKLRNLKTPLRKLMFEQGNLHDKVTKLRLKLDEIHKQIDRNPLDTNLRDTEAKVIKDFHSAAYDEESFLKQKAKIDWLCAGDANTTYFHNYVKHKNARSKIHSISDVRGNHFEGTDVETALVNHYATFLGKEDRVDELNMENLFINVIHPEAALQMIRQVTREEVKEAMFSIGENKAPGPDGYTSAFFKKSWDIVGEEVTTAILQFFDNGKLLQQVNHTIIALVPKVPTPNSVLDYRPISCCNVIFKCISKILTNRIKGSLTNLVDINQSAFVPGRKISDNILLTQELMHNYHLNKGKPRCAFKIDIQKAYDTVSWSFLKDILVGFGFHQKMVGWIMTCVTTVSYSLSINGNLSGYFKGKRGLRQGDPMSPYLFTLIMEVLSLLLHQKADKNPAFRYHEQCKKQKIINVSFADDLFLFVNVDPLSIKIFRDALNKFSQVSGLTPNLAKSTAYFSTVSQPVKQEILTLMPFKEGALPVRYLGVPLISSRLMYRDCKVLVDRLDKKIDNWMTKSLSFAGRLQLIKSVMSAMHIYWASVFMLPARIISDIEKRMRNFLWSGGPKLVAKPKVAWKSICLPKSEGGLGIRRISDVNKALLSTHIWSLISKRESLWVKWIHSYRIKGKNFWDIPYRGSLSWGWRKLLSIRETIRPFIWYAIGDGCHTNAWMDNWCACSPLREFITPRRIHNAGFSMQSTVSDIVDDLGSWKWPTAWNDLFPILNNLDPPNFDHNVGDKLFWKDNQGNQRHFSSGEVWNNIRLRGEEVSWEDLVWFGQCIPRHSFHMWLVIKNKLKTQDRMGVWDAGSATNLNLMCCPLCRYDKDSRDHLFFQCPFASQVWNEVKDFAYMERVNASWNSIMASLEQYSRSKSAQNVVRKMVVAASTYFIWQERNNRLFSENKRSSSMIANVILHTVRLKLMSFKVGRNTKNPLMLEKWKTQVKTLDIDPG</sequence>
<reference evidence="2" key="1">
    <citation type="journal article" date="2022" name="Mol. Ecol. Resour.">
        <title>The genomes of chicory, endive, great burdock and yacon provide insights into Asteraceae palaeo-polyploidization history and plant inulin production.</title>
        <authorList>
            <person name="Fan W."/>
            <person name="Wang S."/>
            <person name="Wang H."/>
            <person name="Wang A."/>
            <person name="Jiang F."/>
            <person name="Liu H."/>
            <person name="Zhao H."/>
            <person name="Xu D."/>
            <person name="Zhang Y."/>
        </authorList>
    </citation>
    <scope>NUCLEOTIDE SEQUENCE [LARGE SCALE GENOMIC DNA]</scope>
    <source>
        <strain evidence="2">cv. Yunnan</strain>
    </source>
</reference>